<dbReference type="STRING" id="55802.TBCH5v1_1939"/>
<sequence length="200" mass="21932">MKVKSENLLEIGAMSGFLLPIIFAVMLSVAITLNPWFSFHKNALSDLGSLKVQTRYVFNSGLILMGILGIVFSLAAVRYFGSNMMHILTVAMAFLIAVGIFPEEYGKIHLIPATLFYVLSLTGIFYAGVILRKRGKQKLSLFSMIGSAGTFALMIATLGKSGLAVPEMIGAVFILSWIVVISHKMLKETKRKESNIKSYS</sequence>
<reference evidence="2 3" key="1">
    <citation type="journal article" date="2016" name="Genome Announc.">
        <title>Complete genome sequence of the hyperthermophilic and piezophilic archaeon Thermococcus barophilus Ch5, capable of growth at the expense of hydrogenogenesis from carbon monoxide and formate.</title>
        <authorList>
            <person name="Oger P."/>
            <person name="Sokolova T.G."/>
            <person name="Kozhevnikova D.A."/>
            <person name="Taranov E.A."/>
            <person name="Vannier P."/>
            <person name="Lee H.S."/>
            <person name="Kwon K.K."/>
            <person name="Kang S.G."/>
            <person name="Lee J.H."/>
            <person name="Bonch-Osmolovskaya E.A."/>
            <person name="Lebedinsky A.V."/>
        </authorList>
    </citation>
    <scope>NUCLEOTIDE SEQUENCE [LARGE SCALE GENOMIC DNA]</scope>
    <source>
        <strain evidence="3">Ch5</strain>
    </source>
</reference>
<evidence type="ECO:0000313" key="3">
    <source>
        <dbReference type="Proteomes" id="UP000066042"/>
    </source>
</evidence>
<evidence type="ECO:0000256" key="1">
    <source>
        <dbReference type="SAM" id="Phobius"/>
    </source>
</evidence>
<dbReference type="RefSeq" id="WP_056934357.1">
    <property type="nucleotide sequence ID" value="NZ_CP013050.1"/>
</dbReference>
<feature type="transmembrane region" description="Helical" evidence="1">
    <location>
        <begin position="84"/>
        <end position="102"/>
    </location>
</feature>
<dbReference type="Proteomes" id="UP000066042">
    <property type="component" value="Chromosome"/>
</dbReference>
<keyword evidence="1" id="KW-1133">Transmembrane helix</keyword>
<dbReference type="PANTHER" id="PTHR42241">
    <property type="entry name" value="HYPOTHETICAL MEMBRANE PROTEIN, CONSERVED, DUF998 FAMILY"/>
    <property type="match status" value="1"/>
</dbReference>
<name>A0A0S1XDH4_THEBA</name>
<organism evidence="2 3">
    <name type="scientific">Thermococcus barophilus</name>
    <dbReference type="NCBI Taxonomy" id="55802"/>
    <lineage>
        <taxon>Archaea</taxon>
        <taxon>Methanobacteriati</taxon>
        <taxon>Methanobacteriota</taxon>
        <taxon>Thermococci</taxon>
        <taxon>Thermococcales</taxon>
        <taxon>Thermococcaceae</taxon>
        <taxon>Thermococcus</taxon>
    </lineage>
</organism>
<dbReference type="PATRIC" id="fig|55802.8.peg.1922"/>
<evidence type="ECO:0000313" key="2">
    <source>
        <dbReference type="EMBL" id="ALM75844.1"/>
    </source>
</evidence>
<evidence type="ECO:0008006" key="4">
    <source>
        <dbReference type="Google" id="ProtNLM"/>
    </source>
</evidence>
<dbReference type="EMBL" id="CP013050">
    <property type="protein sequence ID" value="ALM75844.1"/>
    <property type="molecule type" value="Genomic_DNA"/>
</dbReference>
<feature type="transmembrane region" description="Helical" evidence="1">
    <location>
        <begin position="139"/>
        <end position="158"/>
    </location>
</feature>
<proteinExistence type="predicted"/>
<dbReference type="AlphaFoldDB" id="A0A0S1XDH4"/>
<keyword evidence="1" id="KW-0812">Transmembrane</keyword>
<dbReference type="PANTHER" id="PTHR42241:SF2">
    <property type="entry name" value="HYPOTHETICAL MEMBRANE PROTEIN, CONSERVED, DUF998 FAMILY"/>
    <property type="match status" value="1"/>
</dbReference>
<protein>
    <recommendedName>
        <fullName evidence="4">DUF998 domain-containing protein</fullName>
    </recommendedName>
</protein>
<feature type="transmembrane region" description="Helical" evidence="1">
    <location>
        <begin position="56"/>
        <end position="77"/>
    </location>
</feature>
<dbReference type="InterPro" id="IPR009339">
    <property type="entry name" value="DUF998"/>
</dbReference>
<keyword evidence="1" id="KW-0472">Membrane</keyword>
<accession>A0A0S1XDH4</accession>
<feature type="transmembrane region" description="Helical" evidence="1">
    <location>
        <begin position="12"/>
        <end position="36"/>
    </location>
</feature>
<gene>
    <name evidence="2" type="ORF">TBCH5v1_1939</name>
</gene>
<feature type="transmembrane region" description="Helical" evidence="1">
    <location>
        <begin position="164"/>
        <end position="182"/>
    </location>
</feature>
<dbReference type="Pfam" id="PF06197">
    <property type="entry name" value="DUF998"/>
    <property type="match status" value="1"/>
</dbReference>
<feature type="transmembrane region" description="Helical" evidence="1">
    <location>
        <begin position="108"/>
        <end position="127"/>
    </location>
</feature>
<dbReference type="GeneID" id="26137173"/>